<dbReference type="CDD" id="cd07786">
    <property type="entry name" value="FGGY_EcGK_like"/>
    <property type="match status" value="1"/>
</dbReference>
<dbReference type="InterPro" id="IPR005999">
    <property type="entry name" value="Glycerol_kin"/>
</dbReference>
<feature type="binding site" evidence="9">
    <location>
        <position position="13"/>
    </location>
    <ligand>
        <name>ATP</name>
        <dbReference type="ChEBI" id="CHEBI:30616"/>
    </ligand>
</feature>
<evidence type="ECO:0000256" key="8">
    <source>
        <dbReference type="ARBA" id="ARBA00052101"/>
    </source>
</evidence>
<dbReference type="NCBIfam" id="NF000756">
    <property type="entry name" value="PRK00047.1"/>
    <property type="match status" value="1"/>
</dbReference>
<comment type="similarity">
    <text evidence="2 9 10">Belongs to the FGGY kinase family.</text>
</comment>
<organism evidence="13 14">
    <name type="scientific">Telmatospirillum siberiense</name>
    <dbReference type="NCBI Taxonomy" id="382514"/>
    <lineage>
        <taxon>Bacteria</taxon>
        <taxon>Pseudomonadati</taxon>
        <taxon>Pseudomonadota</taxon>
        <taxon>Alphaproteobacteria</taxon>
        <taxon>Rhodospirillales</taxon>
        <taxon>Rhodospirillaceae</taxon>
        <taxon>Telmatospirillum</taxon>
    </lineage>
</organism>
<dbReference type="AlphaFoldDB" id="A0A2N3PZE4"/>
<accession>A0A2N3PZE4</accession>
<feature type="binding site" evidence="9">
    <location>
        <position position="243"/>
    </location>
    <ligand>
        <name>sn-glycerol 3-phosphate</name>
        <dbReference type="ChEBI" id="CHEBI:57597"/>
    </ligand>
</feature>
<dbReference type="InterPro" id="IPR018485">
    <property type="entry name" value="FGGY_C"/>
</dbReference>
<dbReference type="FunFam" id="3.30.420.40:FF:000007">
    <property type="entry name" value="Glycerol kinase"/>
    <property type="match status" value="1"/>
</dbReference>
<dbReference type="Pfam" id="PF02782">
    <property type="entry name" value="FGGY_C"/>
    <property type="match status" value="1"/>
</dbReference>
<evidence type="ECO:0000259" key="11">
    <source>
        <dbReference type="Pfam" id="PF00370"/>
    </source>
</evidence>
<dbReference type="Gene3D" id="3.30.420.40">
    <property type="match status" value="2"/>
</dbReference>
<comment type="caution">
    <text evidence="13">The sequence shown here is derived from an EMBL/GenBank/DDBJ whole genome shotgun (WGS) entry which is preliminary data.</text>
</comment>
<evidence type="ECO:0000256" key="9">
    <source>
        <dbReference type="HAMAP-Rule" id="MF_00186"/>
    </source>
</evidence>
<dbReference type="InterPro" id="IPR018484">
    <property type="entry name" value="FGGY_N"/>
</dbReference>
<feature type="binding site" evidence="9">
    <location>
        <position position="409"/>
    </location>
    <ligand>
        <name>ATP</name>
        <dbReference type="ChEBI" id="CHEBI:30616"/>
    </ligand>
</feature>
<feature type="binding site" evidence="9">
    <location>
        <position position="308"/>
    </location>
    <ligand>
        <name>ADP</name>
        <dbReference type="ChEBI" id="CHEBI:456216"/>
    </ligand>
</feature>
<sequence>MMDCILAIDQGTTCTRTILFNPQGGIVATAQRDVTQHFPADGWVENDPEEIWQSVVDLCRELLSIAAARGWRVATIGIANQRETTIIWERATGRPIAPAIVWQDRRTARRCRTLIDAGQNPLVQNRTGLPLDPYFSASKIAWLLDNVPFAREAARKGDLAFGTIDCFLLWRLTGGAVHATDATNAARTMLFDIHRQRWDEELLDLFDIPAALLPDVRDNAADFGQTAQRLFPNVLTIGGMAGDQQAATVGQACFSPGMVKSTYGTGCFMVMNTGTTPVVSRHHLLTTLAYRLEGVPTYALEGGIFVAGATIQWLRDSLHLIQSAGQTEELAASLGSNAGIYFVPAFTGLGAPYWDPDARGAIFGLTRTTGIAEIVRAALEAVCYQTNDLLTAMLADAAQPITELRVDGGMAGNSWLMQFLADLLGIPVARPSAIESTAIGAACLAGLQSGLLGGLEDIAAARHAEHVFHPLLPANRRAALLDGWKAAIRRVTLPPARRPRNSGGRVPL</sequence>
<comment type="activity regulation">
    <text evidence="9">Inhibited by fructose 1,6-bisphosphate (FBP).</text>
</comment>
<gene>
    <name evidence="9 13" type="primary">glpK</name>
    <name evidence="13" type="ORF">CWS72_04060</name>
</gene>
<dbReference type="Pfam" id="PF00370">
    <property type="entry name" value="FGGY_N"/>
    <property type="match status" value="1"/>
</dbReference>
<evidence type="ECO:0000313" key="14">
    <source>
        <dbReference type="Proteomes" id="UP000233293"/>
    </source>
</evidence>
<dbReference type="PANTHER" id="PTHR10196:SF78">
    <property type="entry name" value="GLYCEROL KINASE"/>
    <property type="match status" value="1"/>
</dbReference>
<evidence type="ECO:0000256" key="7">
    <source>
        <dbReference type="ARBA" id="ARBA00022840"/>
    </source>
</evidence>
<evidence type="ECO:0000256" key="10">
    <source>
        <dbReference type="RuleBase" id="RU003733"/>
    </source>
</evidence>
<feature type="domain" description="Carbohydrate kinase FGGY N-terminal" evidence="11">
    <location>
        <begin position="5"/>
        <end position="250"/>
    </location>
</feature>
<dbReference type="SUPFAM" id="SSF53067">
    <property type="entry name" value="Actin-like ATPase domain"/>
    <property type="match status" value="2"/>
</dbReference>
<dbReference type="GO" id="GO:0019563">
    <property type="term" value="P:glycerol catabolic process"/>
    <property type="evidence" value="ECO:0007669"/>
    <property type="project" value="UniProtKB-UniRule"/>
</dbReference>
<dbReference type="InterPro" id="IPR000577">
    <property type="entry name" value="Carb_kinase_FGGY"/>
</dbReference>
<name>A0A2N3PZE4_9PROT</name>
<feature type="binding site" evidence="9">
    <location>
        <position position="134"/>
    </location>
    <ligand>
        <name>sn-glycerol 3-phosphate</name>
        <dbReference type="ChEBI" id="CHEBI:57597"/>
    </ligand>
</feature>
<comment type="function">
    <text evidence="9">Key enzyme in the regulation of glycerol uptake and metabolism. Catalyzes the phosphorylation of glycerol to yield sn-glycerol 3-phosphate.</text>
</comment>
<dbReference type="InterPro" id="IPR018483">
    <property type="entry name" value="Carb_kinase_FGGY_CS"/>
</dbReference>
<dbReference type="PROSITE" id="PS00933">
    <property type="entry name" value="FGGY_KINASES_1"/>
    <property type="match status" value="1"/>
</dbReference>
<feature type="binding site" evidence="9">
    <location>
        <position position="83"/>
    </location>
    <ligand>
        <name>sn-glycerol 3-phosphate</name>
        <dbReference type="ChEBI" id="CHEBI:57597"/>
    </ligand>
</feature>
<comment type="pathway">
    <text evidence="1 9">Polyol metabolism; glycerol degradation via glycerol kinase pathway; sn-glycerol 3-phosphate from glycerol: step 1/1.</text>
</comment>
<evidence type="ECO:0000259" key="12">
    <source>
        <dbReference type="Pfam" id="PF02782"/>
    </source>
</evidence>
<feature type="domain" description="Carbohydrate kinase FGGY C-terminal" evidence="12">
    <location>
        <begin position="261"/>
        <end position="447"/>
    </location>
</feature>
<feature type="binding site" evidence="9">
    <location>
        <position position="312"/>
    </location>
    <ligand>
        <name>ATP</name>
        <dbReference type="ChEBI" id="CHEBI:30616"/>
    </ligand>
</feature>
<protein>
    <recommendedName>
        <fullName evidence="9">Glycerol kinase</fullName>
        <ecNumber evidence="9">2.7.1.30</ecNumber>
    </recommendedName>
    <alternativeName>
        <fullName evidence="9">ATP:glycerol 3-phosphotransferase</fullName>
    </alternativeName>
    <alternativeName>
        <fullName evidence="9">Glycerokinase</fullName>
        <shortName evidence="9">GK</shortName>
    </alternativeName>
</protein>
<keyword evidence="4 9" id="KW-0547">Nucleotide-binding</keyword>
<feature type="binding site" evidence="9">
    <location>
        <position position="12"/>
    </location>
    <ligand>
        <name>ATP</name>
        <dbReference type="ChEBI" id="CHEBI:30616"/>
    </ligand>
</feature>
<feature type="binding site" evidence="9">
    <location>
        <position position="265"/>
    </location>
    <ligand>
        <name>ATP</name>
        <dbReference type="ChEBI" id="CHEBI:30616"/>
    </ligand>
</feature>
<evidence type="ECO:0000256" key="5">
    <source>
        <dbReference type="ARBA" id="ARBA00022777"/>
    </source>
</evidence>
<keyword evidence="3 9" id="KW-0808">Transferase</keyword>
<feature type="binding site" evidence="9">
    <location>
        <position position="16"/>
    </location>
    <ligand>
        <name>ADP</name>
        <dbReference type="ChEBI" id="CHEBI:456216"/>
    </ligand>
</feature>
<keyword evidence="6 9" id="KW-0319">Glycerol metabolism</keyword>
<dbReference type="EC" id="2.7.1.30" evidence="9"/>
<dbReference type="OrthoDB" id="9805576at2"/>
<evidence type="ECO:0000256" key="1">
    <source>
        <dbReference type="ARBA" id="ARBA00005190"/>
    </source>
</evidence>
<keyword evidence="7 9" id="KW-0067">ATP-binding</keyword>
<evidence type="ECO:0000256" key="3">
    <source>
        <dbReference type="ARBA" id="ARBA00022679"/>
    </source>
</evidence>
<evidence type="ECO:0000256" key="2">
    <source>
        <dbReference type="ARBA" id="ARBA00009156"/>
    </source>
</evidence>
<dbReference type="GO" id="GO:0005829">
    <property type="term" value="C:cytosol"/>
    <property type="evidence" value="ECO:0007669"/>
    <property type="project" value="TreeGrafter"/>
</dbReference>
<dbReference type="PIRSF" id="PIRSF000538">
    <property type="entry name" value="GlpK"/>
    <property type="match status" value="1"/>
</dbReference>
<proteinExistence type="inferred from homology"/>
<dbReference type="GO" id="GO:0006072">
    <property type="term" value="P:glycerol-3-phosphate metabolic process"/>
    <property type="evidence" value="ECO:0007669"/>
    <property type="project" value="InterPro"/>
</dbReference>
<feature type="binding site" evidence="9">
    <location>
        <position position="413"/>
    </location>
    <ligand>
        <name>ADP</name>
        <dbReference type="ChEBI" id="CHEBI:456216"/>
    </ligand>
</feature>
<feature type="binding site" evidence="9">
    <location>
        <position position="82"/>
    </location>
    <ligand>
        <name>sn-glycerol 3-phosphate</name>
        <dbReference type="ChEBI" id="CHEBI:57597"/>
    </ligand>
</feature>
<comment type="catalytic activity">
    <reaction evidence="8 9">
        <text>glycerol + ATP = sn-glycerol 3-phosphate + ADP + H(+)</text>
        <dbReference type="Rhea" id="RHEA:21644"/>
        <dbReference type="ChEBI" id="CHEBI:15378"/>
        <dbReference type="ChEBI" id="CHEBI:17754"/>
        <dbReference type="ChEBI" id="CHEBI:30616"/>
        <dbReference type="ChEBI" id="CHEBI:57597"/>
        <dbReference type="ChEBI" id="CHEBI:456216"/>
        <dbReference type="EC" id="2.7.1.30"/>
    </reaction>
</comment>
<dbReference type="GO" id="GO:0005524">
    <property type="term" value="F:ATP binding"/>
    <property type="evidence" value="ECO:0007669"/>
    <property type="project" value="UniProtKB-UniRule"/>
</dbReference>
<feature type="binding site" evidence="9">
    <location>
        <position position="12"/>
    </location>
    <ligand>
        <name>ADP</name>
        <dbReference type="ChEBI" id="CHEBI:456216"/>
    </ligand>
</feature>
<feature type="binding site" evidence="9">
    <location>
        <position position="12"/>
    </location>
    <ligand>
        <name>sn-glycerol 3-phosphate</name>
        <dbReference type="ChEBI" id="CHEBI:57597"/>
    </ligand>
</feature>
<feature type="binding site" evidence="9">
    <location>
        <position position="82"/>
    </location>
    <ligand>
        <name>glycerol</name>
        <dbReference type="ChEBI" id="CHEBI:17754"/>
    </ligand>
</feature>
<feature type="binding site" evidence="9">
    <location>
        <position position="244"/>
    </location>
    <ligand>
        <name>glycerol</name>
        <dbReference type="ChEBI" id="CHEBI:17754"/>
    </ligand>
</feature>
<dbReference type="PANTHER" id="PTHR10196">
    <property type="entry name" value="SUGAR KINASE"/>
    <property type="match status" value="1"/>
</dbReference>
<feature type="binding site" evidence="9">
    <location>
        <position position="134"/>
    </location>
    <ligand>
        <name>glycerol</name>
        <dbReference type="ChEBI" id="CHEBI:17754"/>
    </ligand>
</feature>
<reference evidence="14" key="1">
    <citation type="submission" date="2017-12" db="EMBL/GenBank/DDBJ databases">
        <title>Draft genome sequence of Telmatospirillum siberiense 26-4b1T, an acidotolerant peatland alphaproteobacterium potentially involved in sulfur cycling.</title>
        <authorList>
            <person name="Hausmann B."/>
            <person name="Pjevac P."/>
            <person name="Schreck K."/>
            <person name="Herbold C.W."/>
            <person name="Daims H."/>
            <person name="Wagner M."/>
            <person name="Pester M."/>
            <person name="Loy A."/>
        </authorList>
    </citation>
    <scope>NUCLEOTIDE SEQUENCE [LARGE SCALE GENOMIC DNA]</scope>
    <source>
        <strain evidence="14">26-4b1</strain>
    </source>
</reference>
<feature type="binding site" evidence="9">
    <location>
        <position position="83"/>
    </location>
    <ligand>
        <name>glycerol</name>
        <dbReference type="ChEBI" id="CHEBI:17754"/>
    </ligand>
</feature>
<dbReference type="HAMAP" id="MF_00186">
    <property type="entry name" value="Glycerol_kin"/>
    <property type="match status" value="1"/>
</dbReference>
<comment type="caution">
    <text evidence="9">Lacks conserved residue(s) required for the propagation of feature annotation.</text>
</comment>
<evidence type="ECO:0000313" key="13">
    <source>
        <dbReference type="EMBL" id="PKU25749.1"/>
    </source>
</evidence>
<feature type="binding site" evidence="9">
    <location>
        <position position="409"/>
    </location>
    <ligand>
        <name>ADP</name>
        <dbReference type="ChEBI" id="CHEBI:456216"/>
    </ligand>
</feature>
<dbReference type="GO" id="GO:0004370">
    <property type="term" value="F:glycerol kinase activity"/>
    <property type="evidence" value="ECO:0007669"/>
    <property type="project" value="UniProtKB-UniRule"/>
</dbReference>
<dbReference type="EMBL" id="PIUM01000003">
    <property type="protein sequence ID" value="PKU25749.1"/>
    <property type="molecule type" value="Genomic_DNA"/>
</dbReference>
<evidence type="ECO:0000256" key="4">
    <source>
        <dbReference type="ARBA" id="ARBA00022741"/>
    </source>
</evidence>
<dbReference type="PROSITE" id="PS00445">
    <property type="entry name" value="FGGY_KINASES_2"/>
    <property type="match status" value="1"/>
</dbReference>
<keyword evidence="14" id="KW-1185">Reference proteome</keyword>
<evidence type="ECO:0000256" key="6">
    <source>
        <dbReference type="ARBA" id="ARBA00022798"/>
    </source>
</evidence>
<dbReference type="NCBIfam" id="TIGR01311">
    <property type="entry name" value="glycerol_kin"/>
    <property type="match status" value="1"/>
</dbReference>
<dbReference type="InterPro" id="IPR043129">
    <property type="entry name" value="ATPase_NBD"/>
</dbReference>
<dbReference type="FunFam" id="3.30.420.40:FF:000008">
    <property type="entry name" value="Glycerol kinase"/>
    <property type="match status" value="1"/>
</dbReference>
<dbReference type="Proteomes" id="UP000233293">
    <property type="component" value="Unassembled WGS sequence"/>
</dbReference>
<keyword evidence="5 9" id="KW-0418">Kinase</keyword>
<feature type="binding site" evidence="9">
    <location>
        <position position="265"/>
    </location>
    <ligand>
        <name>ADP</name>
        <dbReference type="ChEBI" id="CHEBI:456216"/>
    </ligand>
</feature>
<dbReference type="UniPathway" id="UPA00618">
    <property type="reaction ID" value="UER00672"/>
</dbReference>
<feature type="binding site" evidence="9">
    <location>
        <position position="308"/>
    </location>
    <ligand>
        <name>ATP</name>
        <dbReference type="ChEBI" id="CHEBI:30616"/>
    </ligand>
</feature>
<feature type="binding site" evidence="9">
    <location>
        <position position="243"/>
    </location>
    <ligand>
        <name>glycerol</name>
        <dbReference type="ChEBI" id="CHEBI:17754"/>
    </ligand>
</feature>